<proteinExistence type="predicted"/>
<dbReference type="Proteomes" id="UP000324222">
    <property type="component" value="Unassembled WGS sequence"/>
</dbReference>
<dbReference type="EMBL" id="VSRR010001058">
    <property type="protein sequence ID" value="MPC22173.1"/>
    <property type="molecule type" value="Genomic_DNA"/>
</dbReference>
<name>A0A5B7DM44_PORTR</name>
<gene>
    <name evidence="1" type="ORF">E2C01_015179</name>
</gene>
<evidence type="ECO:0000313" key="2">
    <source>
        <dbReference type="Proteomes" id="UP000324222"/>
    </source>
</evidence>
<protein>
    <submittedName>
        <fullName evidence="1">Uncharacterized protein</fullName>
    </submittedName>
</protein>
<keyword evidence="2" id="KW-1185">Reference proteome</keyword>
<comment type="caution">
    <text evidence="1">The sequence shown here is derived from an EMBL/GenBank/DDBJ whole genome shotgun (WGS) entry which is preliminary data.</text>
</comment>
<reference evidence="1 2" key="1">
    <citation type="submission" date="2019-05" db="EMBL/GenBank/DDBJ databases">
        <title>Another draft genome of Portunus trituberculatus and its Hox gene families provides insights of decapod evolution.</title>
        <authorList>
            <person name="Jeong J.-H."/>
            <person name="Song I."/>
            <person name="Kim S."/>
            <person name="Choi T."/>
            <person name="Kim D."/>
            <person name="Ryu S."/>
            <person name="Kim W."/>
        </authorList>
    </citation>
    <scope>NUCLEOTIDE SEQUENCE [LARGE SCALE GENOMIC DNA]</scope>
    <source>
        <tissue evidence="1">Muscle</tissue>
    </source>
</reference>
<accession>A0A5B7DM44</accession>
<dbReference type="AlphaFoldDB" id="A0A5B7DM44"/>
<sequence>MRSFLYRECDAAPFRSRGGRRTGDHPRLLPCHVRHCGQHVPACTMPRYPHVREGDRWKAVTSITRSHVDTSPFSSLNSQS</sequence>
<organism evidence="1 2">
    <name type="scientific">Portunus trituberculatus</name>
    <name type="common">Swimming crab</name>
    <name type="synonym">Neptunus trituberculatus</name>
    <dbReference type="NCBI Taxonomy" id="210409"/>
    <lineage>
        <taxon>Eukaryota</taxon>
        <taxon>Metazoa</taxon>
        <taxon>Ecdysozoa</taxon>
        <taxon>Arthropoda</taxon>
        <taxon>Crustacea</taxon>
        <taxon>Multicrustacea</taxon>
        <taxon>Malacostraca</taxon>
        <taxon>Eumalacostraca</taxon>
        <taxon>Eucarida</taxon>
        <taxon>Decapoda</taxon>
        <taxon>Pleocyemata</taxon>
        <taxon>Brachyura</taxon>
        <taxon>Eubrachyura</taxon>
        <taxon>Portunoidea</taxon>
        <taxon>Portunidae</taxon>
        <taxon>Portuninae</taxon>
        <taxon>Portunus</taxon>
    </lineage>
</organism>
<evidence type="ECO:0000313" key="1">
    <source>
        <dbReference type="EMBL" id="MPC22173.1"/>
    </source>
</evidence>